<dbReference type="SUPFAM" id="SSF51182">
    <property type="entry name" value="RmlC-like cupins"/>
    <property type="match status" value="1"/>
</dbReference>
<dbReference type="InterPro" id="IPR014710">
    <property type="entry name" value="RmlC-like_jellyroll"/>
</dbReference>
<feature type="domain" description="Phosphomannose isomerase type I helical insertion" evidence="13">
    <location>
        <begin position="126"/>
        <end position="211"/>
    </location>
</feature>
<reference evidence="14 15" key="1">
    <citation type="journal article" date="2023" name="G3 (Bethesda)">
        <title>A chromosome-length genome assembly and annotation of blackberry (Rubus argutus, cv. 'Hillquist').</title>
        <authorList>
            <person name="Bruna T."/>
            <person name="Aryal R."/>
            <person name="Dudchenko O."/>
            <person name="Sargent D.J."/>
            <person name="Mead D."/>
            <person name="Buti M."/>
            <person name="Cavallini A."/>
            <person name="Hytonen T."/>
            <person name="Andres J."/>
            <person name="Pham M."/>
            <person name="Weisz D."/>
            <person name="Mascagni F."/>
            <person name="Usai G."/>
            <person name="Natali L."/>
            <person name="Bassil N."/>
            <person name="Fernandez G.E."/>
            <person name="Lomsadze A."/>
            <person name="Armour M."/>
            <person name="Olukolu B."/>
            <person name="Poorten T."/>
            <person name="Britton C."/>
            <person name="Davik J."/>
            <person name="Ashrafi H."/>
            <person name="Aiden E.L."/>
            <person name="Borodovsky M."/>
            <person name="Worthington M."/>
        </authorList>
    </citation>
    <scope>NUCLEOTIDE SEQUENCE [LARGE SCALE GENOMIC DNA]</scope>
    <source>
        <strain evidence="14">PI 553951</strain>
    </source>
</reference>
<comment type="catalytic activity">
    <reaction evidence="1">
        <text>D-mannose 6-phosphate = D-fructose 6-phosphate</text>
        <dbReference type="Rhea" id="RHEA:12356"/>
        <dbReference type="ChEBI" id="CHEBI:58735"/>
        <dbReference type="ChEBI" id="CHEBI:61527"/>
        <dbReference type="EC" id="5.3.1.8"/>
    </reaction>
</comment>
<dbReference type="NCBIfam" id="TIGR00218">
    <property type="entry name" value="manA"/>
    <property type="match status" value="1"/>
</dbReference>
<dbReference type="InterPro" id="IPR011051">
    <property type="entry name" value="RmlC_Cupin_sf"/>
</dbReference>
<evidence type="ECO:0000313" key="15">
    <source>
        <dbReference type="Proteomes" id="UP001457282"/>
    </source>
</evidence>
<dbReference type="InterPro" id="IPR001250">
    <property type="entry name" value="Man6P_Isoase-1"/>
</dbReference>
<dbReference type="PANTHER" id="PTHR10309">
    <property type="entry name" value="MANNOSE-6-PHOSPHATE ISOMERASE"/>
    <property type="match status" value="1"/>
</dbReference>
<dbReference type="CDD" id="cd07011">
    <property type="entry name" value="cupin_PMI_type_I_N"/>
    <property type="match status" value="1"/>
</dbReference>
<dbReference type="GO" id="GO:0008270">
    <property type="term" value="F:zinc ion binding"/>
    <property type="evidence" value="ECO:0007669"/>
    <property type="project" value="InterPro"/>
</dbReference>
<dbReference type="Pfam" id="PF01238">
    <property type="entry name" value="PMI_typeI_C"/>
    <property type="match status" value="1"/>
</dbReference>
<sequence length="374" mass="41649">MEIQLPKQRHRSVQRLRCSVKNYDWDWVSNNPNDMLGHKVVQKWGSSDLPFLFKVQSVAKALSIQAHPDKELAKALHKSMPNIYKDDNYKPEMALAITHFHALCGFITLEELKGVLDNVPEIVQVVGTEVSNQVLNTTKEDGEDKVKSVMRVIFTQLLSASKEMISTVTTKLKSRLQTESQVRQLTEKEQVVLQLEKQYPDDVGVMSALFLNHVKLEPGEALCLGANEPHAYISGDCIECMATSDNVVRAGLTPKHRDISTLCSMLTYEQGFPEILRGVSLNPYVTRYTPPFDEFEVDRCHLPGGESTEFPAVPGPSIFVVTFGKGTVSTSNGDHVITQGDVLFTPAYTEISLTSASELHTYRAGVNSTFFRGS</sequence>
<gene>
    <name evidence="14" type="ORF">M0R45_031048</name>
</gene>
<dbReference type="InterPro" id="IPR016305">
    <property type="entry name" value="Mannose-6-P_Isomerase"/>
</dbReference>
<feature type="active site" evidence="8">
    <location>
        <position position="249"/>
    </location>
</feature>
<dbReference type="InterPro" id="IPR046458">
    <property type="entry name" value="PMI_typeI_hel"/>
</dbReference>
<comment type="similarity">
    <text evidence="3 10">Belongs to the mannose-6-phosphate isomerase type 1 family.</text>
</comment>
<dbReference type="EC" id="5.3.1.8" evidence="4"/>
<evidence type="ECO:0000256" key="8">
    <source>
        <dbReference type="PIRSR" id="PIRSR001480-1"/>
    </source>
</evidence>
<dbReference type="Pfam" id="PF20511">
    <property type="entry name" value="PMI_typeI_cat"/>
    <property type="match status" value="1"/>
</dbReference>
<keyword evidence="5 9" id="KW-0479">Metal-binding</keyword>
<keyword evidence="15" id="KW-1185">Reference proteome</keyword>
<dbReference type="PIRSF" id="PIRSF001480">
    <property type="entry name" value="Mannose-6-phosphate_isomerase"/>
    <property type="match status" value="1"/>
</dbReference>
<evidence type="ECO:0000313" key="14">
    <source>
        <dbReference type="EMBL" id="KAK9922588.1"/>
    </source>
</evidence>
<dbReference type="PANTHER" id="PTHR10309:SF0">
    <property type="entry name" value="MANNOSE-6-PHOSPHATE ISOMERASE"/>
    <property type="match status" value="1"/>
</dbReference>
<organism evidence="14 15">
    <name type="scientific">Rubus argutus</name>
    <name type="common">Southern blackberry</name>
    <dbReference type="NCBI Taxonomy" id="59490"/>
    <lineage>
        <taxon>Eukaryota</taxon>
        <taxon>Viridiplantae</taxon>
        <taxon>Streptophyta</taxon>
        <taxon>Embryophyta</taxon>
        <taxon>Tracheophyta</taxon>
        <taxon>Spermatophyta</taxon>
        <taxon>Magnoliopsida</taxon>
        <taxon>eudicotyledons</taxon>
        <taxon>Gunneridae</taxon>
        <taxon>Pentapetalae</taxon>
        <taxon>rosids</taxon>
        <taxon>fabids</taxon>
        <taxon>Rosales</taxon>
        <taxon>Rosaceae</taxon>
        <taxon>Rosoideae</taxon>
        <taxon>Rosoideae incertae sedis</taxon>
        <taxon>Rubus</taxon>
    </lineage>
</organism>
<evidence type="ECO:0000256" key="4">
    <source>
        <dbReference type="ARBA" id="ARBA00011956"/>
    </source>
</evidence>
<dbReference type="Pfam" id="PF20512">
    <property type="entry name" value="PMI_typeI_hel"/>
    <property type="match status" value="1"/>
</dbReference>
<comment type="cofactor">
    <cofactor evidence="9">
        <name>Zn(2+)</name>
        <dbReference type="ChEBI" id="CHEBI:29105"/>
    </cofactor>
    <text evidence="9">Binds 1 zinc ion per subunit.</text>
</comment>
<dbReference type="AlphaFoldDB" id="A0AAW1WG30"/>
<dbReference type="PRINTS" id="PR00714">
    <property type="entry name" value="MAN6PISMRASE"/>
</dbReference>
<evidence type="ECO:0000256" key="9">
    <source>
        <dbReference type="PIRSR" id="PIRSR001480-2"/>
    </source>
</evidence>
<feature type="binding site" evidence="9">
    <location>
        <position position="67"/>
    </location>
    <ligand>
        <name>Zn(2+)</name>
        <dbReference type="ChEBI" id="CHEBI:29105"/>
    </ligand>
</feature>
<accession>A0AAW1WG30</accession>
<comment type="pathway">
    <text evidence="2">Nucleotide-sugar biosynthesis; GDP-alpha-D-mannose biosynthesis; alpha-D-mannose 1-phosphate from D-fructose 6-phosphate: step 1/2.</text>
</comment>
<dbReference type="InterPro" id="IPR046456">
    <property type="entry name" value="PMI_typeI_C"/>
</dbReference>
<dbReference type="Proteomes" id="UP001457282">
    <property type="component" value="Unassembled WGS sequence"/>
</dbReference>
<dbReference type="FunFam" id="1.10.441.10:FF:000001">
    <property type="entry name" value="Mannose-6-phosphate isomerase"/>
    <property type="match status" value="1"/>
</dbReference>
<dbReference type="GO" id="GO:0046686">
    <property type="term" value="P:response to cadmium ion"/>
    <property type="evidence" value="ECO:0007669"/>
    <property type="project" value="UniProtKB-ARBA"/>
</dbReference>
<evidence type="ECO:0000256" key="2">
    <source>
        <dbReference type="ARBA" id="ARBA00004666"/>
    </source>
</evidence>
<dbReference type="EMBL" id="JBEDUW010000006">
    <property type="protein sequence ID" value="KAK9922588.1"/>
    <property type="molecule type" value="Genomic_DNA"/>
</dbReference>
<comment type="caution">
    <text evidence="14">The sequence shown here is derived from an EMBL/GenBank/DDBJ whole genome shotgun (WGS) entry which is preliminary data.</text>
</comment>
<dbReference type="InterPro" id="IPR046457">
    <property type="entry name" value="PMI_typeI_cat"/>
</dbReference>
<proteinExistence type="inferred from homology"/>
<evidence type="ECO:0000256" key="10">
    <source>
        <dbReference type="RuleBase" id="RU004189"/>
    </source>
</evidence>
<dbReference type="PROSITE" id="PS00966">
    <property type="entry name" value="PMI_I_2"/>
    <property type="match status" value="1"/>
</dbReference>
<dbReference type="FunFam" id="2.60.120.10:FF:000044">
    <property type="entry name" value="Mannose-6-phosphate isomerase"/>
    <property type="match status" value="1"/>
</dbReference>
<evidence type="ECO:0000259" key="12">
    <source>
        <dbReference type="Pfam" id="PF20511"/>
    </source>
</evidence>
<feature type="binding site" evidence="9">
    <location>
        <position position="65"/>
    </location>
    <ligand>
        <name>Zn(2+)</name>
        <dbReference type="ChEBI" id="CHEBI:29105"/>
    </ligand>
</feature>
<evidence type="ECO:0000259" key="11">
    <source>
        <dbReference type="Pfam" id="PF01238"/>
    </source>
</evidence>
<evidence type="ECO:0000256" key="7">
    <source>
        <dbReference type="ARBA" id="ARBA00023235"/>
    </source>
</evidence>
<evidence type="ECO:0000259" key="13">
    <source>
        <dbReference type="Pfam" id="PF20512"/>
    </source>
</evidence>
<evidence type="ECO:0000256" key="1">
    <source>
        <dbReference type="ARBA" id="ARBA00000757"/>
    </source>
</evidence>
<feature type="domain" description="Phosphomannose isomerase type I C-terminal" evidence="11">
    <location>
        <begin position="288"/>
        <end position="331"/>
    </location>
</feature>
<dbReference type="GO" id="GO:0004476">
    <property type="term" value="F:mannose-6-phosphate isomerase activity"/>
    <property type="evidence" value="ECO:0007669"/>
    <property type="project" value="UniProtKB-EC"/>
</dbReference>
<dbReference type="GO" id="GO:0010043">
    <property type="term" value="P:response to zinc ion"/>
    <property type="evidence" value="ECO:0007669"/>
    <property type="project" value="UniProtKB-ARBA"/>
</dbReference>
<dbReference type="GO" id="GO:0009298">
    <property type="term" value="P:GDP-mannose biosynthetic process"/>
    <property type="evidence" value="ECO:0007669"/>
    <property type="project" value="InterPro"/>
</dbReference>
<keyword evidence="6 9" id="KW-0862">Zinc</keyword>
<dbReference type="Gene3D" id="1.10.441.10">
    <property type="entry name" value="Phosphomannose Isomerase, domain 2"/>
    <property type="match status" value="1"/>
</dbReference>
<evidence type="ECO:0000256" key="5">
    <source>
        <dbReference type="ARBA" id="ARBA00022723"/>
    </source>
</evidence>
<dbReference type="InterPro" id="IPR018050">
    <property type="entry name" value="Pmannose_isomerase-type1_CS"/>
</dbReference>
<feature type="binding site" evidence="9">
    <location>
        <position position="230"/>
    </location>
    <ligand>
        <name>Zn(2+)</name>
        <dbReference type="ChEBI" id="CHEBI:29105"/>
    </ligand>
</feature>
<evidence type="ECO:0000256" key="3">
    <source>
        <dbReference type="ARBA" id="ARBA00010772"/>
    </source>
</evidence>
<dbReference type="Gene3D" id="2.60.120.10">
    <property type="entry name" value="Jelly Rolls"/>
    <property type="match status" value="2"/>
</dbReference>
<protein>
    <recommendedName>
        <fullName evidence="4">mannose-6-phosphate isomerase</fullName>
        <ecNumber evidence="4">5.3.1.8</ecNumber>
    </recommendedName>
</protein>
<dbReference type="GO" id="GO:0009416">
    <property type="term" value="P:response to light stimulus"/>
    <property type="evidence" value="ECO:0007669"/>
    <property type="project" value="UniProtKB-ARBA"/>
</dbReference>
<feature type="binding site" evidence="9">
    <location>
        <position position="92"/>
    </location>
    <ligand>
        <name>Zn(2+)</name>
        <dbReference type="ChEBI" id="CHEBI:29105"/>
    </ligand>
</feature>
<feature type="domain" description="Phosphomannose isomerase type I catalytic" evidence="12">
    <location>
        <begin position="28"/>
        <end position="106"/>
    </location>
</feature>
<keyword evidence="7" id="KW-0413">Isomerase</keyword>
<dbReference type="GO" id="GO:0033591">
    <property type="term" value="P:response to L-ascorbic acid"/>
    <property type="evidence" value="ECO:0007669"/>
    <property type="project" value="UniProtKB-ARBA"/>
</dbReference>
<dbReference type="GO" id="GO:0005829">
    <property type="term" value="C:cytosol"/>
    <property type="evidence" value="ECO:0007669"/>
    <property type="project" value="TreeGrafter"/>
</dbReference>
<name>A0AAW1WG30_RUBAR</name>
<dbReference type="GO" id="GO:0005975">
    <property type="term" value="P:carbohydrate metabolic process"/>
    <property type="evidence" value="ECO:0007669"/>
    <property type="project" value="InterPro"/>
</dbReference>
<evidence type="ECO:0000256" key="6">
    <source>
        <dbReference type="ARBA" id="ARBA00022833"/>
    </source>
</evidence>